<dbReference type="Proteomes" id="UP000215694">
    <property type="component" value="Unassembled WGS sequence"/>
</dbReference>
<evidence type="ECO:0000313" key="4">
    <source>
        <dbReference type="Proteomes" id="UP000215694"/>
    </source>
</evidence>
<evidence type="ECO:0000259" key="1">
    <source>
        <dbReference type="Pfam" id="PF01408"/>
    </source>
</evidence>
<dbReference type="InterPro" id="IPR000683">
    <property type="entry name" value="Gfo/Idh/MocA-like_OxRdtase_N"/>
</dbReference>
<dbReference type="RefSeq" id="WP_094365999.1">
    <property type="nucleotide sequence ID" value="NZ_NOJY02000002.1"/>
</dbReference>
<dbReference type="PANTHER" id="PTHR43708:SF8">
    <property type="entry name" value="OXIDOREDUCTASE"/>
    <property type="match status" value="1"/>
</dbReference>
<dbReference type="InterPro" id="IPR036291">
    <property type="entry name" value="NAD(P)-bd_dom_sf"/>
</dbReference>
<accession>A0A371J9H8</accession>
<dbReference type="GO" id="GO:0000166">
    <property type="term" value="F:nucleotide binding"/>
    <property type="evidence" value="ECO:0007669"/>
    <property type="project" value="InterPro"/>
</dbReference>
<dbReference type="Gene3D" id="3.30.360.10">
    <property type="entry name" value="Dihydrodipicolinate Reductase, domain 2"/>
    <property type="match status" value="1"/>
</dbReference>
<reference evidence="3 4" key="1">
    <citation type="journal article" date="2017" name="Genome Announc.">
        <title>Draft Genome Sequence of Romboutsia weinsteinii sp. nov. Strain CCRI-19649(T) Isolated from Surface Water.</title>
        <authorList>
            <person name="Maheux A.F."/>
            <person name="Boudreau D.K."/>
            <person name="Berube E."/>
            <person name="Boissinot M."/>
            <person name="Cantin P."/>
            <person name="Raymond F."/>
            <person name="Corbeil J."/>
            <person name="Omar R.F."/>
            <person name="Bergeron M.G."/>
        </authorList>
    </citation>
    <scope>NUCLEOTIDE SEQUENCE [LARGE SCALE GENOMIC DNA]</scope>
    <source>
        <strain evidence="3 4">CCRI-19649</strain>
    </source>
</reference>
<dbReference type="PANTHER" id="PTHR43708">
    <property type="entry name" value="CONSERVED EXPRESSED OXIDOREDUCTASE (EUROFUNG)"/>
    <property type="match status" value="1"/>
</dbReference>
<feature type="domain" description="GFO/IDH/MocA-like oxidoreductase" evidence="2">
    <location>
        <begin position="132"/>
        <end position="246"/>
    </location>
</feature>
<gene>
    <name evidence="3" type="ORF">CHL78_001550</name>
</gene>
<name>A0A371J9H8_9FIRM</name>
<dbReference type="Pfam" id="PF22725">
    <property type="entry name" value="GFO_IDH_MocA_C3"/>
    <property type="match status" value="1"/>
</dbReference>
<proteinExistence type="predicted"/>
<dbReference type="InterPro" id="IPR051317">
    <property type="entry name" value="Gfo/Idh/MocA_oxidoreduct"/>
</dbReference>
<dbReference type="OrthoDB" id="9815825at2"/>
<dbReference type="SUPFAM" id="SSF55347">
    <property type="entry name" value="Glyceraldehyde-3-phosphate dehydrogenase-like, C-terminal domain"/>
    <property type="match status" value="1"/>
</dbReference>
<dbReference type="Gene3D" id="3.40.50.720">
    <property type="entry name" value="NAD(P)-binding Rossmann-like Domain"/>
    <property type="match status" value="1"/>
</dbReference>
<sequence length="358" mass="40436">MIELKLAIVGYGGMGGYHERELIAENERVTVKGVYDIDEKRIEEAKAKGLVAYESFEEVLKDDEVDAVLIATPNDSHKELVIKALNNKKHVICEKPVSLCSEDVLEMDEAAKANQRVFMVHQNRRWDSDFLIIRDLYKNKQIGDLFQIESRVHGANGIPGDWRHIEKHGGGMLLDWGVHILDQLLFMIDSPVKSVMSDLSYVLGDEVDDGFITYITFENGIRAVLEVGTSNFVKLPRWYVKGLKGTGVIYDWDLSGKIVVQNDLDKKTELIPIKAGEGFTKTMAPPSEESTTTLDLPSPSCEYESFYTNFSRVVREGATPIIKNEEVYNVMKLIEAIFESSRSGEVINYMKKYDCCSC</sequence>
<evidence type="ECO:0000259" key="2">
    <source>
        <dbReference type="Pfam" id="PF22725"/>
    </source>
</evidence>
<dbReference type="AlphaFoldDB" id="A0A371J9H8"/>
<keyword evidence="4" id="KW-1185">Reference proteome</keyword>
<dbReference type="EMBL" id="NOJY02000002">
    <property type="protein sequence ID" value="RDY29411.1"/>
    <property type="molecule type" value="Genomic_DNA"/>
</dbReference>
<dbReference type="SUPFAM" id="SSF51735">
    <property type="entry name" value="NAD(P)-binding Rossmann-fold domains"/>
    <property type="match status" value="1"/>
</dbReference>
<evidence type="ECO:0000313" key="3">
    <source>
        <dbReference type="EMBL" id="RDY29411.1"/>
    </source>
</evidence>
<dbReference type="InterPro" id="IPR055170">
    <property type="entry name" value="GFO_IDH_MocA-like_dom"/>
</dbReference>
<comment type="caution">
    <text evidence="3">The sequence shown here is derived from an EMBL/GenBank/DDBJ whole genome shotgun (WGS) entry which is preliminary data.</text>
</comment>
<organism evidence="3 4">
    <name type="scientific">Romboutsia weinsteinii</name>
    <dbReference type="NCBI Taxonomy" id="2020949"/>
    <lineage>
        <taxon>Bacteria</taxon>
        <taxon>Bacillati</taxon>
        <taxon>Bacillota</taxon>
        <taxon>Clostridia</taxon>
        <taxon>Peptostreptococcales</taxon>
        <taxon>Peptostreptococcaceae</taxon>
        <taxon>Romboutsia</taxon>
    </lineage>
</organism>
<feature type="domain" description="Gfo/Idh/MocA-like oxidoreductase N-terminal" evidence="1">
    <location>
        <begin position="5"/>
        <end position="121"/>
    </location>
</feature>
<protein>
    <submittedName>
        <fullName evidence="3">Gfo/Idh/MocA family oxidoreductase</fullName>
    </submittedName>
</protein>
<dbReference type="Pfam" id="PF01408">
    <property type="entry name" value="GFO_IDH_MocA"/>
    <property type="match status" value="1"/>
</dbReference>